<gene>
    <name evidence="2" type="ORF">HBF26_13220</name>
</gene>
<dbReference type="Gene3D" id="2.40.160.20">
    <property type="match status" value="1"/>
</dbReference>
<accession>A0ABX0Q7B9</accession>
<dbReference type="PANTHER" id="PTHR36920:SF1">
    <property type="entry name" value="OUTER MEMBRANE PROTEIN W"/>
    <property type="match status" value="1"/>
</dbReference>
<dbReference type="SUPFAM" id="SSF56925">
    <property type="entry name" value="OMPA-like"/>
    <property type="match status" value="1"/>
</dbReference>
<feature type="chain" id="PRO_5047268570" evidence="1">
    <location>
        <begin position="23"/>
        <end position="207"/>
    </location>
</feature>
<proteinExistence type="predicted"/>
<evidence type="ECO:0000256" key="1">
    <source>
        <dbReference type="SAM" id="SignalP"/>
    </source>
</evidence>
<evidence type="ECO:0000313" key="3">
    <source>
        <dbReference type="Proteomes" id="UP001429601"/>
    </source>
</evidence>
<protein>
    <submittedName>
        <fullName evidence="2">Outer membrane beta-barrel protein</fullName>
    </submittedName>
</protein>
<dbReference type="PANTHER" id="PTHR36920">
    <property type="match status" value="1"/>
</dbReference>
<dbReference type="RefSeq" id="WP_167127221.1">
    <property type="nucleotide sequence ID" value="NZ_JAAQQR010000005.1"/>
</dbReference>
<dbReference type="Pfam" id="PF03922">
    <property type="entry name" value="OmpW"/>
    <property type="match status" value="1"/>
</dbReference>
<reference evidence="2 3" key="1">
    <citation type="journal article" date="2011" name="Curr. Microbiol.">
        <title>Luteibacter jiangsuensis sp. nov.: a methamidophos-degrading bacterium isolated from a methamidophos-manufacturing factory.</title>
        <authorList>
            <person name="Wang L."/>
            <person name="Wang G.L."/>
            <person name="Li S.P."/>
            <person name="Jiang J.D."/>
        </authorList>
    </citation>
    <scope>NUCLEOTIDE SEQUENCE [LARGE SCALE GENOMIC DNA]</scope>
    <source>
        <strain evidence="2 3">CGMCC 1.10133</strain>
    </source>
</reference>
<keyword evidence="1" id="KW-0732">Signal</keyword>
<organism evidence="2 3">
    <name type="scientific">Luteibacter jiangsuensis</name>
    <dbReference type="NCBI Taxonomy" id="637577"/>
    <lineage>
        <taxon>Bacteria</taxon>
        <taxon>Pseudomonadati</taxon>
        <taxon>Pseudomonadota</taxon>
        <taxon>Gammaproteobacteria</taxon>
        <taxon>Lysobacterales</taxon>
        <taxon>Rhodanobacteraceae</taxon>
        <taxon>Luteibacter</taxon>
    </lineage>
</organism>
<evidence type="ECO:0000313" key="2">
    <source>
        <dbReference type="EMBL" id="NID05855.1"/>
    </source>
</evidence>
<dbReference type="EMBL" id="JAAQQR010000005">
    <property type="protein sequence ID" value="NID05855.1"/>
    <property type="molecule type" value="Genomic_DNA"/>
</dbReference>
<comment type="caution">
    <text evidence="2">The sequence shown here is derived from an EMBL/GenBank/DDBJ whole genome shotgun (WGS) entry which is preliminary data.</text>
</comment>
<sequence length="207" mass="22488">MKPLLPWLALGAAVLTTLPALAAENLNGDDQWVLRFGAATVHPDSNPGHLAGMKAKVDSSTRPSIDLEYLLTPNWGIDVLGAVPFRHEVRLNGSKAATTKQLPPTVGVNYHFVPTSQVSPFLGLGINYTHFYDSKGKGILDGAHVKLDDSWGVAARAGVDFKLNDRWLLTADVRWIRIRTDVKVGGTKVGNAHIDPMVYGFSAGYRF</sequence>
<keyword evidence="3" id="KW-1185">Reference proteome</keyword>
<dbReference type="InterPro" id="IPR005618">
    <property type="entry name" value="OMPW"/>
</dbReference>
<name>A0ABX0Q7B9_9GAMM</name>
<dbReference type="Proteomes" id="UP001429601">
    <property type="component" value="Unassembled WGS sequence"/>
</dbReference>
<feature type="signal peptide" evidence="1">
    <location>
        <begin position="1"/>
        <end position="22"/>
    </location>
</feature>
<dbReference type="InterPro" id="IPR011250">
    <property type="entry name" value="OMP/PagP_B-barrel"/>
</dbReference>